<dbReference type="OrthoDB" id="6174625at2"/>
<proteinExistence type="predicted"/>
<dbReference type="EMBL" id="PNRF01000012">
    <property type="protein sequence ID" value="PMR76425.1"/>
    <property type="molecule type" value="Genomic_DNA"/>
</dbReference>
<accession>A0A2N7U7M2</accession>
<organism evidence="1 2">
    <name type="scientific">Billgrantia endophytica</name>
    <dbReference type="NCBI Taxonomy" id="2033802"/>
    <lineage>
        <taxon>Bacteria</taxon>
        <taxon>Pseudomonadati</taxon>
        <taxon>Pseudomonadota</taxon>
        <taxon>Gammaproteobacteria</taxon>
        <taxon>Oceanospirillales</taxon>
        <taxon>Halomonadaceae</taxon>
        <taxon>Billgrantia</taxon>
    </lineage>
</organism>
<reference evidence="1 2" key="1">
    <citation type="submission" date="2018-01" db="EMBL/GenBank/DDBJ databases">
        <title>Halomonas endophytica sp. nov., isolated from storage liquid in the stems of Populus euphratica.</title>
        <authorList>
            <person name="Chen C."/>
        </authorList>
    </citation>
    <scope>NUCLEOTIDE SEQUENCE [LARGE SCALE GENOMIC DNA]</scope>
    <source>
        <strain evidence="1 2">MC28</strain>
    </source>
</reference>
<dbReference type="Proteomes" id="UP000235803">
    <property type="component" value="Unassembled WGS sequence"/>
</dbReference>
<evidence type="ECO:0000313" key="1">
    <source>
        <dbReference type="EMBL" id="PMR76425.1"/>
    </source>
</evidence>
<protein>
    <submittedName>
        <fullName evidence="1">Uncharacterized protein</fullName>
    </submittedName>
</protein>
<comment type="caution">
    <text evidence="1">The sequence shown here is derived from an EMBL/GenBank/DDBJ whole genome shotgun (WGS) entry which is preliminary data.</text>
</comment>
<name>A0A2N7U7M2_9GAMM</name>
<keyword evidence="2" id="KW-1185">Reference proteome</keyword>
<evidence type="ECO:0000313" key="2">
    <source>
        <dbReference type="Proteomes" id="UP000235803"/>
    </source>
</evidence>
<dbReference type="AlphaFoldDB" id="A0A2N7U7M2"/>
<dbReference type="RefSeq" id="WP_102652329.1">
    <property type="nucleotide sequence ID" value="NZ_PNRF01000012.1"/>
</dbReference>
<sequence>MNVLKMTSELSSPLHPDNRLARRLACAKARLDGLERDTASKDQSALAAARVEFSLASRALADALIAQGLHVSESDD</sequence>
<gene>
    <name evidence="1" type="ORF">C1H69_05085</name>
</gene>